<evidence type="ECO:0000256" key="3">
    <source>
        <dbReference type="ARBA" id="ARBA00022475"/>
    </source>
</evidence>
<evidence type="ECO:0000256" key="5">
    <source>
        <dbReference type="ARBA" id="ARBA00022989"/>
    </source>
</evidence>
<keyword evidence="5 7" id="KW-1133">Transmembrane helix</keyword>
<keyword evidence="2 7" id="KW-0813">Transport</keyword>
<evidence type="ECO:0000256" key="4">
    <source>
        <dbReference type="ARBA" id="ARBA00022692"/>
    </source>
</evidence>
<keyword evidence="11" id="KW-1185">Reference proteome</keyword>
<feature type="compositionally biased region" description="Basic and acidic residues" evidence="8">
    <location>
        <begin position="1"/>
        <end position="12"/>
    </location>
</feature>
<dbReference type="PROSITE" id="PS50928">
    <property type="entry name" value="ABC_TM1"/>
    <property type="match status" value="1"/>
</dbReference>
<evidence type="ECO:0000259" key="9">
    <source>
        <dbReference type="PROSITE" id="PS50928"/>
    </source>
</evidence>
<dbReference type="KEGG" id="spad:DVK44_32060"/>
<feature type="transmembrane region" description="Helical" evidence="7">
    <location>
        <begin position="188"/>
        <end position="213"/>
    </location>
</feature>
<reference evidence="11" key="1">
    <citation type="submission" date="2018-07" db="EMBL/GenBank/DDBJ databases">
        <authorList>
            <person name="Zhao J."/>
        </authorList>
    </citation>
    <scope>NUCLEOTIDE SEQUENCE [LARGE SCALE GENOMIC DNA]</scope>
    <source>
        <strain evidence="11">GSSD-12</strain>
    </source>
</reference>
<dbReference type="Pfam" id="PF00528">
    <property type="entry name" value="BPD_transp_1"/>
    <property type="match status" value="1"/>
</dbReference>
<evidence type="ECO:0000256" key="2">
    <source>
        <dbReference type="ARBA" id="ARBA00022448"/>
    </source>
</evidence>
<dbReference type="CDD" id="cd06261">
    <property type="entry name" value="TM_PBP2"/>
    <property type="match status" value="1"/>
</dbReference>
<dbReference type="AlphaFoldDB" id="A0A345HY05"/>
<feature type="transmembrane region" description="Helical" evidence="7">
    <location>
        <begin position="42"/>
        <end position="67"/>
    </location>
</feature>
<dbReference type="GO" id="GO:0055085">
    <property type="term" value="P:transmembrane transport"/>
    <property type="evidence" value="ECO:0007669"/>
    <property type="project" value="InterPro"/>
</dbReference>
<feature type="domain" description="ABC transmembrane type-1" evidence="9">
    <location>
        <begin position="100"/>
        <end position="312"/>
    </location>
</feature>
<accession>A0A345HY05</accession>
<keyword evidence="3" id="KW-1003">Cell membrane</keyword>
<dbReference type="Proteomes" id="UP000253868">
    <property type="component" value="Chromosome"/>
</dbReference>
<keyword evidence="4 7" id="KW-0812">Transmembrane</keyword>
<evidence type="ECO:0000256" key="6">
    <source>
        <dbReference type="ARBA" id="ARBA00023136"/>
    </source>
</evidence>
<name>A0A345HY05_9ACTN</name>
<organism evidence="10 11">
    <name type="scientific">Streptomyces paludis</name>
    <dbReference type="NCBI Taxonomy" id="2282738"/>
    <lineage>
        <taxon>Bacteria</taxon>
        <taxon>Bacillati</taxon>
        <taxon>Actinomycetota</taxon>
        <taxon>Actinomycetes</taxon>
        <taxon>Kitasatosporales</taxon>
        <taxon>Streptomycetaceae</taxon>
        <taxon>Streptomyces</taxon>
    </lineage>
</organism>
<dbReference type="PANTHER" id="PTHR43005:SF1">
    <property type="entry name" value="SPERMIDINE_PUTRESCINE TRANSPORT SYSTEM PERMEASE PROTEIN"/>
    <property type="match status" value="1"/>
</dbReference>
<feature type="transmembrane region" description="Helical" evidence="7">
    <location>
        <begin position="293"/>
        <end position="314"/>
    </location>
</feature>
<evidence type="ECO:0000256" key="8">
    <source>
        <dbReference type="SAM" id="MobiDB-lite"/>
    </source>
</evidence>
<evidence type="ECO:0000313" key="11">
    <source>
        <dbReference type="Proteomes" id="UP000253868"/>
    </source>
</evidence>
<feature type="transmembrane region" description="Helical" evidence="7">
    <location>
        <begin position="104"/>
        <end position="125"/>
    </location>
</feature>
<dbReference type="InterPro" id="IPR035906">
    <property type="entry name" value="MetI-like_sf"/>
</dbReference>
<protein>
    <submittedName>
        <fullName evidence="10">Sugar ABC transporter permease</fullName>
    </submittedName>
</protein>
<evidence type="ECO:0000256" key="7">
    <source>
        <dbReference type="RuleBase" id="RU363032"/>
    </source>
</evidence>
<dbReference type="OrthoDB" id="34224at2"/>
<comment type="similarity">
    <text evidence="7">Belongs to the binding-protein-dependent transport system permease family.</text>
</comment>
<dbReference type="PANTHER" id="PTHR43005">
    <property type="entry name" value="BLR7065 PROTEIN"/>
    <property type="match status" value="1"/>
</dbReference>
<feature type="transmembrane region" description="Helical" evidence="7">
    <location>
        <begin position="137"/>
        <end position="157"/>
    </location>
</feature>
<feature type="region of interest" description="Disordered" evidence="8">
    <location>
        <begin position="1"/>
        <end position="37"/>
    </location>
</feature>
<dbReference type="InterPro" id="IPR000515">
    <property type="entry name" value="MetI-like"/>
</dbReference>
<dbReference type="Gene3D" id="1.10.3720.10">
    <property type="entry name" value="MetI-like"/>
    <property type="match status" value="1"/>
</dbReference>
<proteinExistence type="inferred from homology"/>
<sequence>MPKAAVPEKHDTSPSPAPGRPRRLSGAARRDPSRTSRTGGALGYLFAGPMTLYLVLIMALPLLWAVWISFTDKRVGAPGELIGFTNYTDVLTDPLFWRTAWNTLVFTLGAVVLKLIFGMAMALALNERFRGRALFRVLLFLPWTVPTIVSVFAWQWMFSDVGGAFNAILRGVGLADEPVPWLTDPKMAMLSVIAVNVWRGTPFIGIALLAGLSAVSQEQYEAARVDGTNVFQRFLHITLPSIRNVAMLAAVITTIWTLNDFEIIWLLTRGGPADATQVFSTLSYTIGFQNLDIAKATTISILSIPPLIVLINYVTKRTLKDQD</sequence>
<feature type="transmembrane region" description="Helical" evidence="7">
    <location>
        <begin position="234"/>
        <end position="258"/>
    </location>
</feature>
<dbReference type="EMBL" id="CP031194">
    <property type="protein sequence ID" value="AXG81579.1"/>
    <property type="molecule type" value="Genomic_DNA"/>
</dbReference>
<keyword evidence="6 7" id="KW-0472">Membrane</keyword>
<dbReference type="GO" id="GO:0005886">
    <property type="term" value="C:plasma membrane"/>
    <property type="evidence" value="ECO:0007669"/>
    <property type="project" value="UniProtKB-SubCell"/>
</dbReference>
<evidence type="ECO:0000256" key="1">
    <source>
        <dbReference type="ARBA" id="ARBA00004651"/>
    </source>
</evidence>
<evidence type="ECO:0000313" key="10">
    <source>
        <dbReference type="EMBL" id="AXG81579.1"/>
    </source>
</evidence>
<comment type="subcellular location">
    <subcellularLocation>
        <location evidence="1 7">Cell membrane</location>
        <topology evidence="1 7">Multi-pass membrane protein</topology>
    </subcellularLocation>
</comment>
<dbReference type="SUPFAM" id="SSF161098">
    <property type="entry name" value="MetI-like"/>
    <property type="match status" value="1"/>
</dbReference>
<gene>
    <name evidence="10" type="ORF">DVK44_32060</name>
</gene>